<sequence>MFLTLLSVDLTLFVFPDSYISMCSLTYLICINMFQVFHFLKDLKKRSVQISKRTVSVPCLPTCSGKKWCKCSECGEGVVGDRGNCDGPGGIGMDQLRHRGDDVGLRWLALLLYQNRDGGHGGLG</sequence>
<name>A0A1B6K8U2_9HEMI</name>
<reference evidence="2" key="1">
    <citation type="submission" date="2015-11" db="EMBL/GenBank/DDBJ databases">
        <title>De novo transcriptome assembly of four potential Pierce s Disease insect vectors from Arizona vineyards.</title>
        <authorList>
            <person name="Tassone E.E."/>
        </authorList>
    </citation>
    <scope>NUCLEOTIDE SEQUENCE</scope>
</reference>
<evidence type="ECO:0000256" key="1">
    <source>
        <dbReference type="SAM" id="Phobius"/>
    </source>
</evidence>
<gene>
    <name evidence="2" type="ORF">g.54674</name>
</gene>
<proteinExistence type="predicted"/>
<organism evidence="2">
    <name type="scientific">Graphocephala atropunctata</name>
    <dbReference type="NCBI Taxonomy" id="36148"/>
    <lineage>
        <taxon>Eukaryota</taxon>
        <taxon>Metazoa</taxon>
        <taxon>Ecdysozoa</taxon>
        <taxon>Arthropoda</taxon>
        <taxon>Hexapoda</taxon>
        <taxon>Insecta</taxon>
        <taxon>Pterygota</taxon>
        <taxon>Neoptera</taxon>
        <taxon>Paraneoptera</taxon>
        <taxon>Hemiptera</taxon>
        <taxon>Auchenorrhyncha</taxon>
        <taxon>Membracoidea</taxon>
        <taxon>Cicadellidae</taxon>
        <taxon>Cicadellinae</taxon>
        <taxon>Cicadellini</taxon>
        <taxon>Graphocephala</taxon>
    </lineage>
</organism>
<keyword evidence="1" id="KW-0472">Membrane</keyword>
<keyword evidence="1" id="KW-1133">Transmembrane helix</keyword>
<dbReference type="EMBL" id="GEBQ01032109">
    <property type="protein sequence ID" value="JAT07868.1"/>
    <property type="molecule type" value="Transcribed_RNA"/>
</dbReference>
<dbReference type="AlphaFoldDB" id="A0A1B6K8U2"/>
<keyword evidence="1" id="KW-0812">Transmembrane</keyword>
<protein>
    <submittedName>
        <fullName evidence="2">Uncharacterized protein</fullName>
    </submittedName>
</protein>
<accession>A0A1B6K8U2</accession>
<feature type="transmembrane region" description="Helical" evidence="1">
    <location>
        <begin position="19"/>
        <end position="40"/>
    </location>
</feature>
<evidence type="ECO:0000313" key="2">
    <source>
        <dbReference type="EMBL" id="JAT07868.1"/>
    </source>
</evidence>
<feature type="non-terminal residue" evidence="2">
    <location>
        <position position="124"/>
    </location>
</feature>